<gene>
    <name evidence="1" type="ORF">EGYM00163_LOCUS11490</name>
</gene>
<accession>A0A7S4CLB4</accession>
<evidence type="ECO:0000313" key="1">
    <source>
        <dbReference type="EMBL" id="CAE0800369.1"/>
    </source>
</evidence>
<protein>
    <submittedName>
        <fullName evidence="1">Uncharacterized protein</fullName>
    </submittedName>
</protein>
<proteinExistence type="predicted"/>
<organism evidence="1">
    <name type="scientific">Eutreptiella gymnastica</name>
    <dbReference type="NCBI Taxonomy" id="73025"/>
    <lineage>
        <taxon>Eukaryota</taxon>
        <taxon>Discoba</taxon>
        <taxon>Euglenozoa</taxon>
        <taxon>Euglenida</taxon>
        <taxon>Spirocuta</taxon>
        <taxon>Euglenophyceae</taxon>
        <taxon>Eutreptiales</taxon>
        <taxon>Eutreptiaceae</taxon>
        <taxon>Eutreptiella</taxon>
    </lineage>
</organism>
<name>A0A7S4CLB4_9EUGL</name>
<reference evidence="1" key="1">
    <citation type="submission" date="2021-01" db="EMBL/GenBank/DDBJ databases">
        <authorList>
            <person name="Corre E."/>
            <person name="Pelletier E."/>
            <person name="Niang G."/>
            <person name="Scheremetjew M."/>
            <person name="Finn R."/>
            <person name="Kale V."/>
            <person name="Holt S."/>
            <person name="Cochrane G."/>
            <person name="Meng A."/>
            <person name="Brown T."/>
            <person name="Cohen L."/>
        </authorList>
    </citation>
    <scope>NUCLEOTIDE SEQUENCE</scope>
    <source>
        <strain evidence="1">CCMP1594</strain>
    </source>
</reference>
<dbReference type="EMBL" id="HBJA01034134">
    <property type="protein sequence ID" value="CAE0800369.1"/>
    <property type="molecule type" value="Transcribed_RNA"/>
</dbReference>
<dbReference type="AlphaFoldDB" id="A0A7S4CLB4"/>
<sequence>MLSPMMSCHDLQRMLNPTSACAAPLPDSGGIAHPSRAVCGPEVPVCQCMAELVASLGQGAAQESVAQLLLDHSGVCSDSQSHSLFFDQKCAFCLCSCTMMALCLFAQPPQQIHLVIEGNQNLMPNCKLCGE</sequence>